<keyword evidence="2" id="KW-1185">Reference proteome</keyword>
<dbReference type="AlphaFoldDB" id="A0A6P8V2V5"/>
<feature type="region of interest" description="Disordered" evidence="1">
    <location>
        <begin position="1"/>
        <end position="30"/>
    </location>
</feature>
<sequence>MKAKPQSEPYNTRSRGFPVTPPPPSLPSRSSLSLVWKRLRERRLNVRRRKPIIFLIHKVRRSLLCPGKVFHTTGGEAGVLLLLLSPPPPPRPPRGEESLSRHGGDFRTADQSFGWMSAGDPSRILMKLTQKDHRGANQLINWPGVNDSHRNTSSPPPPPVLSSPVHLPPALLAVAHRLSNTGKIPTDASAVGVTRGREGGVKTGHLCTGTPGVVVAYSHRRTETTSQADPAAPVNQRHLSDTRLYHEWFPRCGPRCLKDR</sequence>
<dbReference type="Proteomes" id="UP000515161">
    <property type="component" value="Unplaced"/>
</dbReference>
<gene>
    <name evidence="3" type="primary">LOC117553920</name>
</gene>
<evidence type="ECO:0000256" key="1">
    <source>
        <dbReference type="SAM" id="MobiDB-lite"/>
    </source>
</evidence>
<dbReference type="InParanoid" id="A0A6P8V2V5"/>
<feature type="compositionally biased region" description="Basic and acidic residues" evidence="1">
    <location>
        <begin position="93"/>
        <end position="107"/>
    </location>
</feature>
<evidence type="ECO:0000313" key="2">
    <source>
        <dbReference type="Proteomes" id="UP000515161"/>
    </source>
</evidence>
<protein>
    <submittedName>
        <fullName evidence="3">Uncharacterized protein LOC117553920</fullName>
    </submittedName>
</protein>
<dbReference type="RefSeq" id="XP_034083921.1">
    <property type="nucleotide sequence ID" value="XM_034228030.1"/>
</dbReference>
<dbReference type="KEGG" id="gacu:117553920"/>
<evidence type="ECO:0000313" key="3">
    <source>
        <dbReference type="RefSeq" id="XP_034083921.1"/>
    </source>
</evidence>
<name>A0A6P8V2V5_GYMAC</name>
<feature type="region of interest" description="Disordered" evidence="1">
    <location>
        <begin position="143"/>
        <end position="164"/>
    </location>
</feature>
<dbReference type="GeneID" id="117553920"/>
<feature type="region of interest" description="Disordered" evidence="1">
    <location>
        <begin position="85"/>
        <end position="107"/>
    </location>
</feature>
<proteinExistence type="predicted"/>
<dbReference type="OrthoDB" id="10372787at2759"/>
<organism evidence="2 3">
    <name type="scientific">Gymnodraco acuticeps</name>
    <name type="common">Antarctic dragonfish</name>
    <dbReference type="NCBI Taxonomy" id="8218"/>
    <lineage>
        <taxon>Eukaryota</taxon>
        <taxon>Metazoa</taxon>
        <taxon>Chordata</taxon>
        <taxon>Craniata</taxon>
        <taxon>Vertebrata</taxon>
        <taxon>Euteleostomi</taxon>
        <taxon>Actinopterygii</taxon>
        <taxon>Neopterygii</taxon>
        <taxon>Teleostei</taxon>
        <taxon>Neoteleostei</taxon>
        <taxon>Acanthomorphata</taxon>
        <taxon>Eupercaria</taxon>
        <taxon>Perciformes</taxon>
        <taxon>Notothenioidei</taxon>
        <taxon>Bathydraconidae</taxon>
        <taxon>Gymnodraco</taxon>
    </lineage>
</organism>
<reference evidence="3" key="1">
    <citation type="submission" date="2025-08" db="UniProtKB">
        <authorList>
            <consortium name="RefSeq"/>
        </authorList>
    </citation>
    <scope>IDENTIFICATION</scope>
</reference>
<accession>A0A6P8V2V5</accession>